<dbReference type="GO" id="GO:0055085">
    <property type="term" value="P:transmembrane transport"/>
    <property type="evidence" value="ECO:0007669"/>
    <property type="project" value="InterPro"/>
</dbReference>
<keyword evidence="2 7" id="KW-0813">Transport</keyword>
<keyword evidence="10" id="KW-1185">Reference proteome</keyword>
<dbReference type="InterPro" id="IPR045621">
    <property type="entry name" value="BPD_transp_1_N"/>
</dbReference>
<reference evidence="9" key="1">
    <citation type="submission" date="2021-11" db="EMBL/GenBank/DDBJ databases">
        <title>Streptomyces corallinus and Kineosporia corallina sp. nov., two new coral-derived marine actinobacteria.</title>
        <authorList>
            <person name="Buangrab K."/>
            <person name="Sutthacheep M."/>
            <person name="Yeemin T."/>
            <person name="Harunari E."/>
            <person name="Igarashi Y."/>
            <person name="Sripreechasak P."/>
            <person name="Kanchanasin P."/>
            <person name="Tanasupawat S."/>
            <person name="Phongsopitanun W."/>
        </authorList>
    </citation>
    <scope>NUCLEOTIDE SEQUENCE</scope>
    <source>
        <strain evidence="9">JCM 31032</strain>
    </source>
</reference>
<gene>
    <name evidence="9" type="ORF">LR394_23860</name>
</gene>
<feature type="transmembrane region" description="Helical" evidence="7">
    <location>
        <begin position="177"/>
        <end position="199"/>
    </location>
</feature>
<dbReference type="PANTHER" id="PTHR43163:SF6">
    <property type="entry name" value="DIPEPTIDE TRANSPORT SYSTEM PERMEASE PROTEIN DPPB-RELATED"/>
    <property type="match status" value="1"/>
</dbReference>
<feature type="transmembrane region" description="Helical" evidence="7">
    <location>
        <begin position="242"/>
        <end position="264"/>
    </location>
</feature>
<evidence type="ECO:0000256" key="6">
    <source>
        <dbReference type="ARBA" id="ARBA00023136"/>
    </source>
</evidence>
<dbReference type="Pfam" id="PF19300">
    <property type="entry name" value="BPD_transp_1_N"/>
    <property type="match status" value="1"/>
</dbReference>
<feature type="transmembrane region" description="Helical" evidence="7">
    <location>
        <begin position="284"/>
        <end position="303"/>
    </location>
</feature>
<dbReference type="GO" id="GO:0005886">
    <property type="term" value="C:plasma membrane"/>
    <property type="evidence" value="ECO:0007669"/>
    <property type="project" value="UniProtKB-SubCell"/>
</dbReference>
<keyword evidence="3" id="KW-1003">Cell membrane</keyword>
<keyword evidence="4 7" id="KW-0812">Transmembrane</keyword>
<evidence type="ECO:0000256" key="5">
    <source>
        <dbReference type="ARBA" id="ARBA00022989"/>
    </source>
</evidence>
<dbReference type="InterPro" id="IPR000515">
    <property type="entry name" value="MetI-like"/>
</dbReference>
<evidence type="ECO:0000313" key="9">
    <source>
        <dbReference type="EMBL" id="MCD5313947.1"/>
    </source>
</evidence>
<dbReference type="Pfam" id="PF00528">
    <property type="entry name" value="BPD_transp_1"/>
    <property type="match status" value="1"/>
</dbReference>
<evidence type="ECO:0000256" key="2">
    <source>
        <dbReference type="ARBA" id="ARBA00022448"/>
    </source>
</evidence>
<name>A0A9X1SVF9_9ACTN</name>
<organism evidence="9 10">
    <name type="scientific">Kineosporia babensis</name>
    <dbReference type="NCBI Taxonomy" id="499548"/>
    <lineage>
        <taxon>Bacteria</taxon>
        <taxon>Bacillati</taxon>
        <taxon>Actinomycetota</taxon>
        <taxon>Actinomycetes</taxon>
        <taxon>Kineosporiales</taxon>
        <taxon>Kineosporiaceae</taxon>
        <taxon>Kineosporia</taxon>
    </lineage>
</organism>
<feature type="transmembrane region" description="Helical" evidence="7">
    <location>
        <begin position="101"/>
        <end position="121"/>
    </location>
</feature>
<feature type="transmembrane region" description="Helical" evidence="7">
    <location>
        <begin position="12"/>
        <end position="32"/>
    </location>
</feature>
<dbReference type="Proteomes" id="UP001138997">
    <property type="component" value="Unassembled WGS sequence"/>
</dbReference>
<evidence type="ECO:0000256" key="4">
    <source>
        <dbReference type="ARBA" id="ARBA00022692"/>
    </source>
</evidence>
<dbReference type="Gene3D" id="1.10.3720.10">
    <property type="entry name" value="MetI-like"/>
    <property type="match status" value="1"/>
</dbReference>
<dbReference type="CDD" id="cd06261">
    <property type="entry name" value="TM_PBP2"/>
    <property type="match status" value="1"/>
</dbReference>
<dbReference type="AlphaFoldDB" id="A0A9X1SVF9"/>
<feature type="domain" description="ABC transmembrane type-1" evidence="8">
    <location>
        <begin position="97"/>
        <end position="303"/>
    </location>
</feature>
<comment type="caution">
    <text evidence="9">The sequence shown here is derived from an EMBL/GenBank/DDBJ whole genome shotgun (WGS) entry which is preliminary data.</text>
</comment>
<evidence type="ECO:0000256" key="7">
    <source>
        <dbReference type="RuleBase" id="RU363032"/>
    </source>
</evidence>
<keyword evidence="6 7" id="KW-0472">Membrane</keyword>
<dbReference type="SUPFAM" id="SSF161098">
    <property type="entry name" value="MetI-like"/>
    <property type="match status" value="1"/>
</dbReference>
<evidence type="ECO:0000313" key="10">
    <source>
        <dbReference type="Proteomes" id="UP001138997"/>
    </source>
</evidence>
<accession>A0A9X1SVF9</accession>
<dbReference type="PROSITE" id="PS50928">
    <property type="entry name" value="ABC_TM1"/>
    <property type="match status" value="1"/>
</dbReference>
<dbReference type="PANTHER" id="PTHR43163">
    <property type="entry name" value="DIPEPTIDE TRANSPORT SYSTEM PERMEASE PROTEIN DPPB-RELATED"/>
    <property type="match status" value="1"/>
</dbReference>
<proteinExistence type="inferred from homology"/>
<dbReference type="RefSeq" id="WP_231446015.1">
    <property type="nucleotide sequence ID" value="NZ_JAJOMB010000014.1"/>
</dbReference>
<dbReference type="InterPro" id="IPR035906">
    <property type="entry name" value="MetI-like_sf"/>
</dbReference>
<evidence type="ECO:0000256" key="3">
    <source>
        <dbReference type="ARBA" id="ARBA00022475"/>
    </source>
</evidence>
<evidence type="ECO:0000256" key="1">
    <source>
        <dbReference type="ARBA" id="ARBA00004651"/>
    </source>
</evidence>
<evidence type="ECO:0000259" key="8">
    <source>
        <dbReference type="PROSITE" id="PS50928"/>
    </source>
</evidence>
<sequence>MTWPSFLIRRLLQALVVILLITVVVFGLLHSLPGGPARGILGAQATPDQIAAFNAEQGLDQPVPAQYLAYLGDLVTGDLGESYTLNSSVSGLITERLPKTLVITAGSGLLALLVGIPLGMWQAARRNRLADQVITGVSMIAYSTPAFFLGLLLIIAFSLNLPWFPSQAPQGASAGAVLAEPAGLVLPILTGAAAMIAVFSRYMRGATLDNLNQDYVRTARAGGTGGSRLLWGHVLRNSLTPVVAMAGYYVPVAFGGALVVEQLFNYPGMGLLFWSAAQSSDFPVLLGCILVISVATVVGTLLADIAQALIDPRVKVGQS</sequence>
<keyword evidence="5 7" id="KW-1133">Transmembrane helix</keyword>
<comment type="subcellular location">
    <subcellularLocation>
        <location evidence="1 7">Cell membrane</location>
        <topology evidence="1 7">Multi-pass membrane protein</topology>
    </subcellularLocation>
</comment>
<feature type="transmembrane region" description="Helical" evidence="7">
    <location>
        <begin position="133"/>
        <end position="157"/>
    </location>
</feature>
<dbReference type="EMBL" id="JAJOMB010000014">
    <property type="protein sequence ID" value="MCD5313947.1"/>
    <property type="molecule type" value="Genomic_DNA"/>
</dbReference>
<protein>
    <submittedName>
        <fullName evidence="9">ABC transporter permease</fullName>
    </submittedName>
</protein>
<comment type="similarity">
    <text evidence="7">Belongs to the binding-protein-dependent transport system permease family.</text>
</comment>